<dbReference type="EMBL" id="QSKV01000003">
    <property type="protein sequence ID" value="RHE93619.1"/>
    <property type="molecule type" value="Genomic_DNA"/>
</dbReference>
<protein>
    <submittedName>
        <fullName evidence="1">DUF4848 domain-containing protein</fullName>
    </submittedName>
</protein>
<dbReference type="RefSeq" id="WP_118221254.1">
    <property type="nucleotide sequence ID" value="NZ_JADMTM010000062.1"/>
</dbReference>
<dbReference type="Proteomes" id="UP000285650">
    <property type="component" value="Unassembled WGS sequence"/>
</dbReference>
<dbReference type="CDD" id="cd14446">
    <property type="entry name" value="bt3222_like"/>
    <property type="match status" value="1"/>
</dbReference>
<dbReference type="InterPro" id="IPR032318">
    <property type="entry name" value="DUF4848"/>
</dbReference>
<accession>A0A414LG48</accession>
<name>A0A414LG48_9BACE</name>
<evidence type="ECO:0000313" key="2">
    <source>
        <dbReference type="Proteomes" id="UP000285650"/>
    </source>
</evidence>
<evidence type="ECO:0000313" key="1">
    <source>
        <dbReference type="EMBL" id="RHE93619.1"/>
    </source>
</evidence>
<organism evidence="1 2">
    <name type="scientific">Bacteroides intestinalis</name>
    <dbReference type="NCBI Taxonomy" id="329854"/>
    <lineage>
        <taxon>Bacteria</taxon>
        <taxon>Pseudomonadati</taxon>
        <taxon>Bacteroidota</taxon>
        <taxon>Bacteroidia</taxon>
        <taxon>Bacteroidales</taxon>
        <taxon>Bacteroidaceae</taxon>
        <taxon>Bacteroides</taxon>
    </lineage>
</organism>
<reference evidence="1 2" key="1">
    <citation type="submission" date="2018-08" db="EMBL/GenBank/DDBJ databases">
        <title>A genome reference for cultivated species of the human gut microbiota.</title>
        <authorList>
            <person name="Zou Y."/>
            <person name="Xue W."/>
            <person name="Luo G."/>
        </authorList>
    </citation>
    <scope>NUCLEOTIDE SEQUENCE [LARGE SCALE GENOMIC DNA]</scope>
    <source>
        <strain evidence="1 2">AM27-17</strain>
    </source>
</reference>
<dbReference type="Pfam" id="PF16140">
    <property type="entry name" value="DUF4848"/>
    <property type="match status" value="1"/>
</dbReference>
<comment type="caution">
    <text evidence="1">The sequence shown here is derived from an EMBL/GenBank/DDBJ whole genome shotgun (WGS) entry which is preliminary data.</text>
</comment>
<proteinExistence type="predicted"/>
<dbReference type="AlphaFoldDB" id="A0A414LG48"/>
<sequence>MKKLLFLTAIALAAISCQDEENNLPIDNSSSQPQKFQVVQITDQGEIIPTDNSKTRSSIQGETALQFASEADYQLSLKEINDMQSCNRLAYVDANDFISLQELAVKADEELEEIANTATSESDFKTKYSQYVEKYKGLLVTNKYDNEDLSLYVPDGDNVSTYLVNSNRKVVIGNEVKKISLSDDMSESDKAVYAYTPLSGETNHFNFQNFIEDKKKTTGRVDLESSRVIKVHVGCQKKTWHGWKRDNHRDVYFQLDAAPMFFELRNVAGVYYPVDYIRFHAFRNNGKIEFRTGGLKLDATSLSGTISVWTDLTVNTSEQVSYKNVYVDYEGKYGNYGIYTLPKLDPSNAYGGEFTVVLIK</sequence>
<dbReference type="PROSITE" id="PS51257">
    <property type="entry name" value="PROKAR_LIPOPROTEIN"/>
    <property type="match status" value="1"/>
</dbReference>
<gene>
    <name evidence="1" type="ORF">DW712_05990</name>
</gene>